<accession>A0A2H1W6Q9</accession>
<sequence>MFNERDSCKLSPPPLKLYNKHNCKHPFLPLLRQRVDRASDPRTVIHVICVSNNEKNSHNLRGHSRREPWNTITSTKVFMHNITVMRVFGGRCRECTVARAAFVLRVESCFARTRTAQASVVRPPLTRVGDWRSPPSPSPRARPFRNLSGFLADILLHGNC</sequence>
<dbReference type="EMBL" id="ODYU01006563">
    <property type="protein sequence ID" value="SOQ48512.1"/>
    <property type="molecule type" value="Genomic_DNA"/>
</dbReference>
<proteinExistence type="predicted"/>
<gene>
    <name evidence="1" type="ORF">SFRICE_034851</name>
</gene>
<dbReference type="AlphaFoldDB" id="A0A2H1W6Q9"/>
<evidence type="ECO:0000313" key="1">
    <source>
        <dbReference type="EMBL" id="SOQ48512.1"/>
    </source>
</evidence>
<name>A0A2H1W6Q9_SPOFR</name>
<organism evidence="1">
    <name type="scientific">Spodoptera frugiperda</name>
    <name type="common">Fall armyworm</name>
    <dbReference type="NCBI Taxonomy" id="7108"/>
    <lineage>
        <taxon>Eukaryota</taxon>
        <taxon>Metazoa</taxon>
        <taxon>Ecdysozoa</taxon>
        <taxon>Arthropoda</taxon>
        <taxon>Hexapoda</taxon>
        <taxon>Insecta</taxon>
        <taxon>Pterygota</taxon>
        <taxon>Neoptera</taxon>
        <taxon>Endopterygota</taxon>
        <taxon>Lepidoptera</taxon>
        <taxon>Glossata</taxon>
        <taxon>Ditrysia</taxon>
        <taxon>Noctuoidea</taxon>
        <taxon>Noctuidae</taxon>
        <taxon>Amphipyrinae</taxon>
        <taxon>Spodoptera</taxon>
    </lineage>
</organism>
<reference evidence="1" key="1">
    <citation type="submission" date="2016-07" db="EMBL/GenBank/DDBJ databases">
        <authorList>
            <person name="Bretaudeau A."/>
        </authorList>
    </citation>
    <scope>NUCLEOTIDE SEQUENCE</scope>
    <source>
        <strain evidence="1">Rice</strain>
        <tissue evidence="1">Whole body</tissue>
    </source>
</reference>
<protein>
    <submittedName>
        <fullName evidence="1">SFRICE_034851</fullName>
    </submittedName>
</protein>